<dbReference type="InterPro" id="IPR033121">
    <property type="entry name" value="PEPTIDASE_A1"/>
</dbReference>
<dbReference type="CDD" id="cd05471">
    <property type="entry name" value="pepsin_like"/>
    <property type="match status" value="1"/>
</dbReference>
<dbReference type="VEuPathDB" id="FungiDB:MELLADRAFT_112392"/>
<dbReference type="InParanoid" id="F4S6C0"/>
<accession>F4S6C0</accession>
<proteinExistence type="inferred from homology"/>
<reference evidence="6" key="1">
    <citation type="journal article" date="2011" name="Proc. Natl. Acad. Sci. U.S.A.">
        <title>Obligate biotrophy features unraveled by the genomic analysis of rust fungi.</title>
        <authorList>
            <person name="Duplessis S."/>
            <person name="Cuomo C.A."/>
            <person name="Lin Y.-C."/>
            <person name="Aerts A."/>
            <person name="Tisserant E."/>
            <person name="Veneault-Fourrey C."/>
            <person name="Joly D.L."/>
            <person name="Hacquard S."/>
            <person name="Amselem J."/>
            <person name="Cantarel B.L."/>
            <person name="Chiu R."/>
            <person name="Coutinho P.M."/>
            <person name="Feau N."/>
            <person name="Field M."/>
            <person name="Frey P."/>
            <person name="Gelhaye E."/>
            <person name="Goldberg J."/>
            <person name="Grabherr M.G."/>
            <person name="Kodira C.D."/>
            <person name="Kohler A."/>
            <person name="Kuees U."/>
            <person name="Lindquist E.A."/>
            <person name="Lucas S.M."/>
            <person name="Mago R."/>
            <person name="Mauceli E."/>
            <person name="Morin E."/>
            <person name="Murat C."/>
            <person name="Pangilinan J.L."/>
            <person name="Park R."/>
            <person name="Pearson M."/>
            <person name="Quesneville H."/>
            <person name="Rouhier N."/>
            <person name="Sakthikumar S."/>
            <person name="Salamov A.A."/>
            <person name="Schmutz J."/>
            <person name="Selles B."/>
            <person name="Shapiro H."/>
            <person name="Tanguay P."/>
            <person name="Tuskan G.A."/>
            <person name="Henrissat B."/>
            <person name="Van de Peer Y."/>
            <person name="Rouze P."/>
            <person name="Ellis J.G."/>
            <person name="Dodds P.N."/>
            <person name="Schein J.E."/>
            <person name="Zhong S."/>
            <person name="Hamelin R.C."/>
            <person name="Grigoriev I.V."/>
            <person name="Szabo L.J."/>
            <person name="Martin F."/>
        </authorList>
    </citation>
    <scope>NUCLEOTIDE SEQUENCE [LARGE SCALE GENOMIC DNA]</scope>
    <source>
        <strain evidence="6">98AG31 / pathotype 3-4-7</strain>
    </source>
</reference>
<dbReference type="HOGENOM" id="CLU_013253_1_2_1"/>
<sequence>MNTSTSHTILCGVYFPCLLIFTIRLLLVSGESFPIYSSSGGISSDEDDIEFVVKQANIMFLKYPFLNSDAAVEGAARNVLAVKAQAPSSISLSNYMNLQYYSVIEVGVPPQKFNVQVDTGSTSLWVASFDPRDKSKSRLGSDEIAGALFNVAKSSTFVATKAIYSMFYADSSYANGYVGADTVSQGSFKVDGQKFGVVTATSTGMYISDASGVLGMGFASAEPERPAPFWQTANVESFAIGMSGFTKDSSRSSSALHPGGILTLGGVESKLYDGDINYVPLTNTSLWQVSVDGVSVGGQMISNTDSNRVLIDSGTSLIGVPSEVAKSVYSQIPNSTPGTGNYKGYYSYPCDASPDFAMIFGGITYPVSAESFNIQPVKGNPSQCYGAVFSTGAVSAAAGESMWIVGASFMRNVYTVFRANPTPAIGFARPAEDFQAKLGSMKWAANSAKNSAATSIRNPFAPLKGLNFGCSLLSSGLVFWASQILLG</sequence>
<dbReference type="Proteomes" id="UP000001072">
    <property type="component" value="Unassembled WGS sequence"/>
</dbReference>
<organism evidence="6">
    <name type="scientific">Melampsora larici-populina (strain 98AG31 / pathotype 3-4-7)</name>
    <name type="common">Poplar leaf rust fungus</name>
    <dbReference type="NCBI Taxonomy" id="747676"/>
    <lineage>
        <taxon>Eukaryota</taxon>
        <taxon>Fungi</taxon>
        <taxon>Dikarya</taxon>
        <taxon>Basidiomycota</taxon>
        <taxon>Pucciniomycotina</taxon>
        <taxon>Pucciniomycetes</taxon>
        <taxon>Pucciniales</taxon>
        <taxon>Melampsoraceae</taxon>
        <taxon>Melampsora</taxon>
    </lineage>
</organism>
<dbReference type="AlphaFoldDB" id="F4S6C0"/>
<dbReference type="KEGG" id="mlr:MELLADRAFT_112392"/>
<protein>
    <submittedName>
        <fullName evidence="5">Aspartic peptidase A1</fullName>
    </submittedName>
</protein>
<keyword evidence="3" id="KW-0472">Membrane</keyword>
<evidence type="ECO:0000259" key="4">
    <source>
        <dbReference type="PROSITE" id="PS51767"/>
    </source>
</evidence>
<keyword evidence="6" id="KW-1185">Reference proteome</keyword>
<dbReference type="Gene3D" id="2.40.70.10">
    <property type="entry name" value="Acid Proteases"/>
    <property type="match status" value="2"/>
</dbReference>
<comment type="similarity">
    <text evidence="1">Belongs to the peptidase A1 family.</text>
</comment>
<evidence type="ECO:0000256" key="2">
    <source>
        <dbReference type="PIRSR" id="PIRSR601461-1"/>
    </source>
</evidence>
<dbReference type="RefSeq" id="XP_007416950.1">
    <property type="nucleotide sequence ID" value="XM_007416888.1"/>
</dbReference>
<keyword evidence="3" id="KW-1133">Transmembrane helix</keyword>
<keyword evidence="3" id="KW-0812">Transmembrane</keyword>
<evidence type="ECO:0000256" key="1">
    <source>
        <dbReference type="ARBA" id="ARBA00007447"/>
    </source>
</evidence>
<dbReference type="GeneID" id="18924660"/>
<dbReference type="GO" id="GO:0004190">
    <property type="term" value="F:aspartic-type endopeptidase activity"/>
    <property type="evidence" value="ECO:0007669"/>
    <property type="project" value="InterPro"/>
</dbReference>
<feature type="domain" description="Peptidase A1" evidence="4">
    <location>
        <begin position="100"/>
        <end position="428"/>
    </location>
</feature>
<dbReference type="PANTHER" id="PTHR47966">
    <property type="entry name" value="BETA-SITE APP-CLEAVING ENZYME, ISOFORM A-RELATED"/>
    <property type="match status" value="1"/>
</dbReference>
<name>F4S6C0_MELLP</name>
<evidence type="ECO:0000313" key="5">
    <source>
        <dbReference type="EMBL" id="EGF99822.1"/>
    </source>
</evidence>
<feature type="active site" evidence="2">
    <location>
        <position position="118"/>
    </location>
</feature>
<dbReference type="InterPro" id="IPR021109">
    <property type="entry name" value="Peptidase_aspartic_dom_sf"/>
</dbReference>
<dbReference type="GO" id="GO:0006508">
    <property type="term" value="P:proteolysis"/>
    <property type="evidence" value="ECO:0007669"/>
    <property type="project" value="InterPro"/>
</dbReference>
<evidence type="ECO:0000256" key="3">
    <source>
        <dbReference type="SAM" id="Phobius"/>
    </source>
</evidence>
<dbReference type="EMBL" id="GL883154">
    <property type="protein sequence ID" value="EGF99822.1"/>
    <property type="molecule type" value="Genomic_DNA"/>
</dbReference>
<dbReference type="SUPFAM" id="SSF50630">
    <property type="entry name" value="Acid proteases"/>
    <property type="match status" value="1"/>
</dbReference>
<dbReference type="PROSITE" id="PS51767">
    <property type="entry name" value="PEPTIDASE_A1"/>
    <property type="match status" value="1"/>
</dbReference>
<dbReference type="PANTHER" id="PTHR47966:SF6">
    <property type="entry name" value="PEPTIDASE A1 DOMAIN-CONTAINING PROTEIN"/>
    <property type="match status" value="1"/>
</dbReference>
<dbReference type="InterPro" id="IPR034164">
    <property type="entry name" value="Pepsin-like_dom"/>
</dbReference>
<dbReference type="eggNOG" id="KOG1339">
    <property type="taxonomic scope" value="Eukaryota"/>
</dbReference>
<dbReference type="Pfam" id="PF00026">
    <property type="entry name" value="Asp"/>
    <property type="match status" value="1"/>
</dbReference>
<dbReference type="OrthoDB" id="771136at2759"/>
<dbReference type="InterPro" id="IPR001461">
    <property type="entry name" value="Aspartic_peptidase_A1"/>
</dbReference>
<gene>
    <name evidence="5" type="ORF">MELLADRAFT_112392</name>
</gene>
<feature type="transmembrane region" description="Helical" evidence="3">
    <location>
        <begin position="6"/>
        <end position="27"/>
    </location>
</feature>
<dbReference type="PRINTS" id="PR00792">
    <property type="entry name" value="PEPSIN"/>
</dbReference>
<feature type="active site" evidence="2">
    <location>
        <position position="312"/>
    </location>
</feature>
<dbReference type="FunCoup" id="F4S6C0">
    <property type="interactions" value="44"/>
</dbReference>
<evidence type="ECO:0000313" key="6">
    <source>
        <dbReference type="Proteomes" id="UP000001072"/>
    </source>
</evidence>